<dbReference type="GO" id="GO:0003677">
    <property type="term" value="F:DNA binding"/>
    <property type="evidence" value="ECO:0007669"/>
    <property type="project" value="UniProtKB-KW"/>
</dbReference>
<sequence>MESLSWSRALAWRMRRQFLDPASDGPAVDVVRRLAGVQAQVASAAELAVSVRRTSPEPGEVSRALEDGGLVKTWAMRGTLHLLPADEAPAYLALCATVRNWEKASWRKAFGPTPAELEAMASAATDALAGGVLLTREELSAEIVERTRSEHLAEALGSGWGALLKPLAWWGVLCFGPSQGNRVTFRAADLPAPPPVEEAARTVIRAYFGAHGPATVEAFDAWLMRKIHRRKDLKSWFALMDDELTPVEVDGTPMLVLAEHLDELLDTGPATGVRMLGGFDQYVLGAGTNAEYLIPAERRGEVSRAAGWISPVVLHEGTVAGTWDAKDGVDVTLWRDVPAELLDPEVARVSALL</sequence>
<evidence type="ECO:0000313" key="1">
    <source>
        <dbReference type="EMBL" id="REE95500.1"/>
    </source>
</evidence>
<reference evidence="1 2" key="1">
    <citation type="submission" date="2018-08" db="EMBL/GenBank/DDBJ databases">
        <title>Sequencing the genomes of 1000 actinobacteria strains.</title>
        <authorList>
            <person name="Klenk H.-P."/>
        </authorList>
    </citation>
    <scope>NUCLEOTIDE SEQUENCE [LARGE SCALE GENOMIC DNA]</scope>
    <source>
        <strain evidence="1 2">DSM 43927</strain>
    </source>
</reference>
<comment type="caution">
    <text evidence="1">The sequence shown here is derived from an EMBL/GenBank/DDBJ whole genome shotgun (WGS) entry which is preliminary data.</text>
</comment>
<gene>
    <name evidence="1" type="ORF">DFJ69_0890</name>
</gene>
<dbReference type="PANTHER" id="PTHR38479">
    <property type="entry name" value="LMO0824 PROTEIN"/>
    <property type="match status" value="1"/>
</dbReference>
<dbReference type="EMBL" id="QTTT01000001">
    <property type="protein sequence ID" value="REE95500.1"/>
    <property type="molecule type" value="Genomic_DNA"/>
</dbReference>
<proteinExistence type="predicted"/>
<dbReference type="Proteomes" id="UP000256661">
    <property type="component" value="Unassembled WGS sequence"/>
</dbReference>
<dbReference type="Pfam" id="PF06224">
    <property type="entry name" value="AlkZ-like"/>
    <property type="match status" value="1"/>
</dbReference>
<evidence type="ECO:0000313" key="2">
    <source>
        <dbReference type="Proteomes" id="UP000256661"/>
    </source>
</evidence>
<name>A0A3D9SM66_9ACTN</name>
<dbReference type="OrthoDB" id="9148135at2"/>
<dbReference type="InterPro" id="IPR009351">
    <property type="entry name" value="AlkZ-like"/>
</dbReference>
<dbReference type="RefSeq" id="WP_116021290.1">
    <property type="nucleotide sequence ID" value="NZ_QTTT01000001.1"/>
</dbReference>
<dbReference type="AlphaFoldDB" id="A0A3D9SM66"/>
<protein>
    <submittedName>
        <fullName evidence="1">Winged helix DNA-binding protein</fullName>
    </submittedName>
</protein>
<keyword evidence="1" id="KW-0238">DNA-binding</keyword>
<organism evidence="1 2">
    <name type="scientific">Thermomonospora umbrina</name>
    <dbReference type="NCBI Taxonomy" id="111806"/>
    <lineage>
        <taxon>Bacteria</taxon>
        <taxon>Bacillati</taxon>
        <taxon>Actinomycetota</taxon>
        <taxon>Actinomycetes</taxon>
        <taxon>Streptosporangiales</taxon>
        <taxon>Thermomonosporaceae</taxon>
        <taxon>Thermomonospora</taxon>
    </lineage>
</organism>
<dbReference type="PANTHER" id="PTHR38479:SF2">
    <property type="entry name" value="WINGED HELIX DNA-BINDING DOMAIN-CONTAINING PROTEIN"/>
    <property type="match status" value="1"/>
</dbReference>
<keyword evidence="2" id="KW-1185">Reference proteome</keyword>
<accession>A0A3D9SM66</accession>